<keyword evidence="2" id="KW-1133">Transmembrane helix</keyword>
<comment type="caution">
    <text evidence="3">The sequence shown here is derived from an EMBL/GenBank/DDBJ whole genome shotgun (WGS) entry which is preliminary data.</text>
</comment>
<feature type="region of interest" description="Disordered" evidence="1">
    <location>
        <begin position="238"/>
        <end position="281"/>
    </location>
</feature>
<feature type="transmembrane region" description="Helical" evidence="2">
    <location>
        <begin position="85"/>
        <end position="108"/>
    </location>
</feature>
<proteinExistence type="predicted"/>
<dbReference type="OrthoDB" id="6612291at2759"/>
<dbReference type="AlphaFoldDB" id="A0A261XTM8"/>
<accession>A0A261XTM8</accession>
<gene>
    <name evidence="3" type="ORF">BZG36_05428</name>
</gene>
<name>A0A261XTM8_9FUNG</name>
<evidence type="ECO:0000313" key="4">
    <source>
        <dbReference type="Proteomes" id="UP000242875"/>
    </source>
</evidence>
<evidence type="ECO:0000313" key="3">
    <source>
        <dbReference type="EMBL" id="OZJ01673.1"/>
    </source>
</evidence>
<reference evidence="3 4" key="1">
    <citation type="journal article" date="2017" name="Mycologia">
        <title>Bifiguratus adelaidae, gen. et sp. nov., a new member of Mucoromycotina in endophytic and soil-dwelling habitats.</title>
        <authorList>
            <person name="Torres-Cruz T.J."/>
            <person name="Billingsley Tobias T.L."/>
            <person name="Almatruk M."/>
            <person name="Hesse C."/>
            <person name="Kuske C.R."/>
            <person name="Desiro A."/>
            <person name="Benucci G.M."/>
            <person name="Bonito G."/>
            <person name="Stajich J.E."/>
            <person name="Dunlap C."/>
            <person name="Arnold A.E."/>
            <person name="Porras-Alfaro A."/>
        </authorList>
    </citation>
    <scope>NUCLEOTIDE SEQUENCE [LARGE SCALE GENOMIC DNA]</scope>
    <source>
        <strain evidence="3 4">AZ0501</strain>
    </source>
</reference>
<dbReference type="InterPro" id="IPR036259">
    <property type="entry name" value="MFS_trans_sf"/>
</dbReference>
<evidence type="ECO:0000256" key="2">
    <source>
        <dbReference type="SAM" id="Phobius"/>
    </source>
</evidence>
<feature type="transmembrane region" description="Helical" evidence="2">
    <location>
        <begin position="185"/>
        <end position="206"/>
    </location>
</feature>
<protein>
    <submittedName>
        <fullName evidence="3">Uncharacterized protein</fullName>
    </submittedName>
</protein>
<feature type="transmembrane region" description="Helical" evidence="2">
    <location>
        <begin position="54"/>
        <end position="73"/>
    </location>
</feature>
<feature type="transmembrane region" description="Helical" evidence="2">
    <location>
        <begin position="120"/>
        <end position="142"/>
    </location>
</feature>
<feature type="compositionally biased region" description="Basic and acidic residues" evidence="1">
    <location>
        <begin position="247"/>
        <end position="263"/>
    </location>
</feature>
<dbReference type="EMBL" id="MVBO01000268">
    <property type="protein sequence ID" value="OZJ01673.1"/>
    <property type="molecule type" value="Genomic_DNA"/>
</dbReference>
<sequence>MGLYVFASINVVTAVGTNRYVKETKGVPLEEMDEVFGGVNRITEQEMKDAEEGIVAESVVAMGVVTVVCGLVYRQDFLVHLLPGIYWSHVAWYATLTVLCVWGIAFTVQRQVTSLSGIKLFVGFLWVWFAVNVCLEVLNLTLLTLDQSRIESQCMGEEIEDLNADITSDPQDQCHIEWQKLLVTYGVGFAVFTVIELYFALVITFYKNSLINSVRLQLYTSQKDWGAGPSMSQIMLDDREEGLDESVNEHNRDRGMNIDHDAKSPLVSASDKDELSRRAWS</sequence>
<evidence type="ECO:0000256" key="1">
    <source>
        <dbReference type="SAM" id="MobiDB-lite"/>
    </source>
</evidence>
<organism evidence="3 4">
    <name type="scientific">Bifiguratus adelaidae</name>
    <dbReference type="NCBI Taxonomy" id="1938954"/>
    <lineage>
        <taxon>Eukaryota</taxon>
        <taxon>Fungi</taxon>
        <taxon>Fungi incertae sedis</taxon>
        <taxon>Mucoromycota</taxon>
        <taxon>Mucoromycotina</taxon>
        <taxon>Endogonomycetes</taxon>
        <taxon>Endogonales</taxon>
        <taxon>Endogonales incertae sedis</taxon>
        <taxon>Bifiguratus</taxon>
    </lineage>
</organism>
<feature type="compositionally biased region" description="Basic and acidic residues" evidence="1">
    <location>
        <begin position="270"/>
        <end position="281"/>
    </location>
</feature>
<keyword evidence="4" id="KW-1185">Reference proteome</keyword>
<dbReference type="Gene3D" id="1.20.1250.20">
    <property type="entry name" value="MFS general substrate transporter like domains"/>
    <property type="match status" value="1"/>
</dbReference>
<dbReference type="Proteomes" id="UP000242875">
    <property type="component" value="Unassembled WGS sequence"/>
</dbReference>
<keyword evidence="2" id="KW-0812">Transmembrane</keyword>
<keyword evidence="2" id="KW-0472">Membrane</keyword>